<gene>
    <name evidence="3" type="ORF">VNO77_01898</name>
</gene>
<comment type="caution">
    <text evidence="3">The sequence shown here is derived from an EMBL/GenBank/DDBJ whole genome shotgun (WGS) entry which is preliminary data.</text>
</comment>
<proteinExistence type="predicted"/>
<sequence length="117" mass="12405">MKMIHPAFFLLAAVAIFHSSVLGWEVSPPQSLPAASLESNGGGGSGSSPPKVDFANDVSVHQPTLVWGGGVVVSEQPPPQHVRPQPHVRPCGEKRSAVLREMEDPSNEVLVGNARPR</sequence>
<dbReference type="Proteomes" id="UP001367508">
    <property type="component" value="Unassembled WGS sequence"/>
</dbReference>
<protein>
    <recommendedName>
        <fullName evidence="5">Secreted protein</fullName>
    </recommendedName>
</protein>
<feature type="chain" id="PRO_5042954078" description="Secreted protein" evidence="2">
    <location>
        <begin position="24"/>
        <end position="117"/>
    </location>
</feature>
<keyword evidence="4" id="KW-1185">Reference proteome</keyword>
<feature type="signal peptide" evidence="2">
    <location>
        <begin position="1"/>
        <end position="23"/>
    </location>
</feature>
<reference evidence="3 4" key="1">
    <citation type="submission" date="2024-01" db="EMBL/GenBank/DDBJ databases">
        <title>The genomes of 5 underutilized Papilionoideae crops provide insights into root nodulation and disease resistanc.</title>
        <authorList>
            <person name="Jiang F."/>
        </authorList>
    </citation>
    <scope>NUCLEOTIDE SEQUENCE [LARGE SCALE GENOMIC DNA]</scope>
    <source>
        <strain evidence="3">LVBAO_FW01</strain>
        <tissue evidence="3">Leaves</tissue>
    </source>
</reference>
<feature type="region of interest" description="Disordered" evidence="1">
    <location>
        <begin position="70"/>
        <end position="90"/>
    </location>
</feature>
<evidence type="ECO:0000256" key="2">
    <source>
        <dbReference type="SAM" id="SignalP"/>
    </source>
</evidence>
<evidence type="ECO:0000313" key="4">
    <source>
        <dbReference type="Proteomes" id="UP001367508"/>
    </source>
</evidence>
<feature type="region of interest" description="Disordered" evidence="1">
    <location>
        <begin position="29"/>
        <end position="55"/>
    </location>
</feature>
<evidence type="ECO:0008006" key="5">
    <source>
        <dbReference type="Google" id="ProtNLM"/>
    </source>
</evidence>
<accession>A0AAN9R2J3</accession>
<evidence type="ECO:0000313" key="3">
    <source>
        <dbReference type="EMBL" id="KAK7359930.1"/>
    </source>
</evidence>
<dbReference type="AlphaFoldDB" id="A0AAN9R2J3"/>
<name>A0AAN9R2J3_CANGL</name>
<keyword evidence="2" id="KW-0732">Signal</keyword>
<evidence type="ECO:0000256" key="1">
    <source>
        <dbReference type="SAM" id="MobiDB-lite"/>
    </source>
</evidence>
<organism evidence="3 4">
    <name type="scientific">Canavalia gladiata</name>
    <name type="common">Sword bean</name>
    <name type="synonym">Dolichos gladiatus</name>
    <dbReference type="NCBI Taxonomy" id="3824"/>
    <lineage>
        <taxon>Eukaryota</taxon>
        <taxon>Viridiplantae</taxon>
        <taxon>Streptophyta</taxon>
        <taxon>Embryophyta</taxon>
        <taxon>Tracheophyta</taxon>
        <taxon>Spermatophyta</taxon>
        <taxon>Magnoliopsida</taxon>
        <taxon>eudicotyledons</taxon>
        <taxon>Gunneridae</taxon>
        <taxon>Pentapetalae</taxon>
        <taxon>rosids</taxon>
        <taxon>fabids</taxon>
        <taxon>Fabales</taxon>
        <taxon>Fabaceae</taxon>
        <taxon>Papilionoideae</taxon>
        <taxon>50 kb inversion clade</taxon>
        <taxon>NPAAA clade</taxon>
        <taxon>indigoferoid/millettioid clade</taxon>
        <taxon>Phaseoleae</taxon>
        <taxon>Canavalia</taxon>
    </lineage>
</organism>
<dbReference type="EMBL" id="JAYMYQ010000001">
    <property type="protein sequence ID" value="KAK7359930.1"/>
    <property type="molecule type" value="Genomic_DNA"/>
</dbReference>